<accession>A0A4Z1BVS9</accession>
<keyword evidence="4" id="KW-1185">Reference proteome</keyword>
<evidence type="ECO:0000313" key="3">
    <source>
        <dbReference type="EMBL" id="TGN30243.1"/>
    </source>
</evidence>
<evidence type="ECO:0000256" key="2">
    <source>
        <dbReference type="SAM" id="MobiDB-lite"/>
    </source>
</evidence>
<dbReference type="EMBL" id="SRPE01000001">
    <property type="protein sequence ID" value="TGN30243.1"/>
    <property type="molecule type" value="Genomic_DNA"/>
</dbReference>
<evidence type="ECO:0000256" key="1">
    <source>
        <dbReference type="SAM" id="Coils"/>
    </source>
</evidence>
<keyword evidence="1" id="KW-0175">Coiled coil</keyword>
<protein>
    <submittedName>
        <fullName evidence="3">Uncharacterized protein</fullName>
    </submittedName>
</protein>
<gene>
    <name evidence="3" type="ORF">E4J94_01365</name>
</gene>
<feature type="coiled-coil region" evidence="1">
    <location>
        <begin position="37"/>
        <end position="64"/>
    </location>
</feature>
<reference evidence="3 4" key="1">
    <citation type="submission" date="2019-03" db="EMBL/GenBank/DDBJ databases">
        <title>Empedobacter tilapiae sp. nov., isolated from an intestine of Nile tilapia Oreochromis niloticus.</title>
        <authorList>
            <person name="Kim Y.-O."/>
            <person name="Yoon J.-H."/>
        </authorList>
    </citation>
    <scope>NUCLEOTIDE SEQUENCE [LARGE SCALE GENOMIC DNA]</scope>
    <source>
        <strain evidence="3 4">MRS2</strain>
    </source>
</reference>
<evidence type="ECO:0000313" key="4">
    <source>
        <dbReference type="Proteomes" id="UP000297998"/>
    </source>
</evidence>
<sequence length="181" mass="20462">MKKIVLCCFTLFAIASCVPQKQHQELEANYYKALDDQSNTSKELTLANLKIENLEKDLAKTKSELYIKDTALSNAQSMIRMAQKEHDTNLQELYSALNSSGEKSKLFYTQLNEKEKQVADLTQKVKDLDAKIDQKDTEIFNLKRQILTQEINQKVSEATATPPKTTTPTKTTTPAKTGTKK</sequence>
<proteinExistence type="predicted"/>
<feature type="coiled-coil region" evidence="1">
    <location>
        <begin position="111"/>
        <end position="145"/>
    </location>
</feature>
<name>A0A4Z1BVS9_9FLAO</name>
<dbReference type="OrthoDB" id="1440386at2"/>
<feature type="compositionally biased region" description="Low complexity" evidence="2">
    <location>
        <begin position="158"/>
        <end position="181"/>
    </location>
</feature>
<dbReference type="PROSITE" id="PS51257">
    <property type="entry name" value="PROKAR_LIPOPROTEIN"/>
    <property type="match status" value="1"/>
</dbReference>
<organism evidence="3 4">
    <name type="scientific">Empedobacter tilapiae</name>
    <dbReference type="NCBI Taxonomy" id="2491114"/>
    <lineage>
        <taxon>Bacteria</taxon>
        <taxon>Pseudomonadati</taxon>
        <taxon>Bacteroidota</taxon>
        <taxon>Flavobacteriia</taxon>
        <taxon>Flavobacteriales</taxon>
        <taxon>Weeksellaceae</taxon>
        <taxon>Empedobacter</taxon>
    </lineage>
</organism>
<dbReference type="RefSeq" id="WP_135834103.1">
    <property type="nucleotide sequence ID" value="NZ_SRPE01000001.1"/>
</dbReference>
<feature type="region of interest" description="Disordered" evidence="2">
    <location>
        <begin position="153"/>
        <end position="181"/>
    </location>
</feature>
<dbReference type="Proteomes" id="UP000297998">
    <property type="component" value="Unassembled WGS sequence"/>
</dbReference>
<dbReference type="AlphaFoldDB" id="A0A4Z1BVS9"/>
<comment type="caution">
    <text evidence="3">The sequence shown here is derived from an EMBL/GenBank/DDBJ whole genome shotgun (WGS) entry which is preliminary data.</text>
</comment>